<accession>A0A3B1CVN1</accession>
<organism evidence="2">
    <name type="scientific">hydrothermal vent metagenome</name>
    <dbReference type="NCBI Taxonomy" id="652676"/>
    <lineage>
        <taxon>unclassified sequences</taxon>
        <taxon>metagenomes</taxon>
        <taxon>ecological metagenomes</taxon>
    </lineage>
</organism>
<dbReference type="GO" id="GO:0035438">
    <property type="term" value="F:cyclic-di-GMP binding"/>
    <property type="evidence" value="ECO:0007669"/>
    <property type="project" value="InterPro"/>
</dbReference>
<name>A0A3B1CVN1_9ZZZZ</name>
<gene>
    <name evidence="2" type="ORF">MNBD_NITROSPINAE02-1969</name>
</gene>
<dbReference type="SUPFAM" id="SSF141371">
    <property type="entry name" value="PilZ domain-like"/>
    <property type="match status" value="1"/>
</dbReference>
<protein>
    <recommendedName>
        <fullName evidence="1">PilZ domain-containing protein</fullName>
    </recommendedName>
</protein>
<dbReference type="Pfam" id="PF07238">
    <property type="entry name" value="PilZ"/>
    <property type="match status" value="1"/>
</dbReference>
<dbReference type="Gene3D" id="2.40.10.220">
    <property type="entry name" value="predicted glycosyltransferase like domains"/>
    <property type="match status" value="1"/>
</dbReference>
<sequence length="110" mass="12418">MTEKGYKRKGPRVERIFLTSVSRHHDTGELASSFVGKTLNLSDGGIMIEITEPVPLLSKVDIKVALEEYILDVKGEVVHLRKIENGHIEMGVKFLDFSDDGLKKIRNFVH</sequence>
<dbReference type="AlphaFoldDB" id="A0A3B1CVN1"/>
<proteinExistence type="predicted"/>
<dbReference type="InterPro" id="IPR009875">
    <property type="entry name" value="PilZ_domain"/>
</dbReference>
<evidence type="ECO:0000259" key="1">
    <source>
        <dbReference type="Pfam" id="PF07238"/>
    </source>
</evidence>
<evidence type="ECO:0000313" key="2">
    <source>
        <dbReference type="EMBL" id="VAX23245.1"/>
    </source>
</evidence>
<reference evidence="2" key="1">
    <citation type="submission" date="2018-06" db="EMBL/GenBank/DDBJ databases">
        <authorList>
            <person name="Zhirakovskaya E."/>
        </authorList>
    </citation>
    <scope>NUCLEOTIDE SEQUENCE</scope>
</reference>
<feature type="domain" description="PilZ" evidence="1">
    <location>
        <begin position="7"/>
        <end position="109"/>
    </location>
</feature>
<dbReference type="EMBL" id="UOGE01000083">
    <property type="protein sequence ID" value="VAX23245.1"/>
    <property type="molecule type" value="Genomic_DNA"/>
</dbReference>